<evidence type="ECO:0000256" key="2">
    <source>
        <dbReference type="ARBA" id="ARBA00012836"/>
    </source>
</evidence>
<keyword evidence="4 9" id="KW-0547">Nucleotide-binding</keyword>
<dbReference type="InterPro" id="IPR042559">
    <property type="entry name" value="Gln-tRNA-synth_Ib_RNA-bd_N_2"/>
</dbReference>
<evidence type="ECO:0000259" key="12">
    <source>
        <dbReference type="Pfam" id="PF03950"/>
    </source>
</evidence>
<dbReference type="NCBIfam" id="TIGR00440">
    <property type="entry name" value="glnS"/>
    <property type="match status" value="1"/>
</dbReference>
<feature type="domain" description="Glutamyl/glutaminyl-tRNA synthetase class Ib anti-codon binding" evidence="12">
    <location>
        <begin position="464"/>
        <end position="562"/>
    </location>
</feature>
<dbReference type="AlphaFoldDB" id="A0A7S3HZG3"/>
<dbReference type="FunFam" id="3.40.50.620:FF:000037">
    <property type="entry name" value="Glutamine--tRNA ligase cytoplasmic"/>
    <property type="match status" value="1"/>
</dbReference>
<dbReference type="InterPro" id="IPR020056">
    <property type="entry name" value="Rbsml_bL25/Gln-tRNA_synth_N"/>
</dbReference>
<dbReference type="FunFam" id="1.10.10.2420:FF:000001">
    <property type="entry name" value="Glutamine--tRNA ligase cytoplasmic"/>
    <property type="match status" value="1"/>
</dbReference>
<evidence type="ECO:0000256" key="10">
    <source>
        <dbReference type="SAM" id="MobiDB-lite"/>
    </source>
</evidence>
<dbReference type="Pfam" id="PF03950">
    <property type="entry name" value="tRNA-synt_1c_C"/>
    <property type="match status" value="1"/>
</dbReference>
<dbReference type="Gene3D" id="1.10.10.2420">
    <property type="match status" value="1"/>
</dbReference>
<dbReference type="InterPro" id="IPR011035">
    <property type="entry name" value="Ribosomal_bL25/Gln-tRNA_synth"/>
</dbReference>
<comment type="catalytic activity">
    <reaction evidence="8">
        <text>tRNA(Gln) + L-glutamine + ATP = L-glutaminyl-tRNA(Gln) + AMP + diphosphate</text>
        <dbReference type="Rhea" id="RHEA:20121"/>
        <dbReference type="Rhea" id="RHEA-COMP:9662"/>
        <dbReference type="Rhea" id="RHEA-COMP:9681"/>
        <dbReference type="ChEBI" id="CHEBI:30616"/>
        <dbReference type="ChEBI" id="CHEBI:33019"/>
        <dbReference type="ChEBI" id="CHEBI:58359"/>
        <dbReference type="ChEBI" id="CHEBI:78442"/>
        <dbReference type="ChEBI" id="CHEBI:78521"/>
        <dbReference type="ChEBI" id="CHEBI:456215"/>
        <dbReference type="EC" id="6.1.1.18"/>
    </reaction>
</comment>
<name>A0A7S3HZG3_9SPIT</name>
<feature type="domain" description="tRNA synthetases class I (E and Q) anti-codon binding" evidence="14">
    <location>
        <begin position="574"/>
        <end position="652"/>
    </location>
</feature>
<dbReference type="SUPFAM" id="SSF50715">
    <property type="entry name" value="Ribosomal protein L25-like"/>
    <property type="match status" value="1"/>
</dbReference>
<accession>A0A7S3HZG3</accession>
<comment type="similarity">
    <text evidence="1 9">Belongs to the class-I aminoacyl-tRNA synthetase family.</text>
</comment>
<dbReference type="PRINTS" id="PR00987">
    <property type="entry name" value="TRNASYNTHGLU"/>
</dbReference>
<feature type="region of interest" description="Disordered" evidence="10">
    <location>
        <begin position="80"/>
        <end position="122"/>
    </location>
</feature>
<proteinExistence type="inferred from homology"/>
<evidence type="ECO:0000256" key="6">
    <source>
        <dbReference type="ARBA" id="ARBA00022917"/>
    </source>
</evidence>
<keyword evidence="6 9" id="KW-0648">Protein biosynthesis</keyword>
<evidence type="ECO:0000256" key="1">
    <source>
        <dbReference type="ARBA" id="ARBA00005594"/>
    </source>
</evidence>
<dbReference type="EC" id="6.1.1.18" evidence="2"/>
<evidence type="ECO:0000256" key="7">
    <source>
        <dbReference type="ARBA" id="ARBA00023146"/>
    </source>
</evidence>
<evidence type="ECO:0000259" key="11">
    <source>
        <dbReference type="Pfam" id="PF00749"/>
    </source>
</evidence>
<dbReference type="Pfam" id="PF20974">
    <property type="entry name" value="tRNA-synt_1c_C2"/>
    <property type="match status" value="1"/>
</dbReference>
<dbReference type="GO" id="GO:0006425">
    <property type="term" value="P:glutaminyl-tRNA aminoacylation"/>
    <property type="evidence" value="ECO:0007669"/>
    <property type="project" value="InterPro"/>
</dbReference>
<feature type="domain" description="Glutamyl/glutaminyl-tRNA synthetase class Ib catalytic" evidence="11">
    <location>
        <begin position="155"/>
        <end position="461"/>
    </location>
</feature>
<evidence type="ECO:0000256" key="9">
    <source>
        <dbReference type="RuleBase" id="RU363037"/>
    </source>
</evidence>
<evidence type="ECO:0000259" key="13">
    <source>
        <dbReference type="Pfam" id="PF04558"/>
    </source>
</evidence>
<sequence>MALQGKEFEVDLSVLDSATGVGVVVTEEQIDETVNALFEESKALIEEQKHDFNFGLLLTKANKALKWADGAMVRDKVNSKKVTLIGEPPADDGKRKKKGKQAKEPKPAAKAGAAAAEDAKEEEPEIDISKLIGRDVDVGNTPEILAKHRAFTGGKVHTRFPPEPNGYLHIGHAKAIRFNFKVAEEYGGRTYLRFDDTNPCKENNEFIDHINEIVSWLGYSPFKVTASSDYFQELHDYAVELIKRGKAYVCFQKAEEMSRCRNEKIDSPWRDTSVDENLKSFQKMKQGRFAEGECTLRVKMNMQHDNPCMRDFVAYRVRYTAHPHAGDSWCIYPTYDFTHCLVDSLENITHSLCTLEFEIRRESYYQLLKDLDAYQPYVWEYSRLNISNTVLSKRKIEALINKGFVSGWDDPRLHTIQGLRRRGYTPSMINKFCAKIGVARTGNENLTSYKKLEFYAREELNTSAPRTFAVLDPVELEVVNFDEVAEKRIEACIFPPDKTKGVNMLDLTPHIFVDREDFSETEKKGFFGIMPGQVVCLRYGPFVLLEEVVKGADGSIEKVKVRVVPTPEKKVKGVIHWVSKEHSVASVVNQYSNLMTVENVLKEASAKGVDFTSFFNDKSLLVFENARVWKHLADAKEFDRFQFERVGYFCVDMTSKSDAFGGKLVFNGIVALKEAAAKRAD</sequence>
<dbReference type="InterPro" id="IPR020058">
    <property type="entry name" value="Glu/Gln-tRNA-synth_Ib_cat-dom"/>
</dbReference>
<keyword evidence="7 9" id="KW-0030">Aminoacyl-tRNA synthetase</keyword>
<dbReference type="Pfam" id="PF00749">
    <property type="entry name" value="tRNA-synt_1c"/>
    <property type="match status" value="1"/>
</dbReference>
<dbReference type="InterPro" id="IPR000924">
    <property type="entry name" value="Glu/Gln-tRNA-synth"/>
</dbReference>
<dbReference type="InterPro" id="IPR020059">
    <property type="entry name" value="Glu/Gln-tRNA-synth_Ib_codon-bd"/>
</dbReference>
<dbReference type="InterPro" id="IPR049437">
    <property type="entry name" value="tRNA-synt_1c_C2"/>
</dbReference>
<dbReference type="SUPFAM" id="SSF52374">
    <property type="entry name" value="Nucleotidylyl transferase"/>
    <property type="match status" value="1"/>
</dbReference>
<dbReference type="Pfam" id="PF04558">
    <property type="entry name" value="tRNA_synt_1c_R1"/>
    <property type="match status" value="1"/>
</dbReference>
<dbReference type="InterPro" id="IPR014729">
    <property type="entry name" value="Rossmann-like_a/b/a_fold"/>
</dbReference>
<dbReference type="InterPro" id="IPR050132">
    <property type="entry name" value="Gln/Glu-tRNA_Ligase"/>
</dbReference>
<dbReference type="Gene3D" id="3.40.50.620">
    <property type="entry name" value="HUPs"/>
    <property type="match status" value="1"/>
</dbReference>
<dbReference type="GO" id="GO:0004819">
    <property type="term" value="F:glutamine-tRNA ligase activity"/>
    <property type="evidence" value="ECO:0007669"/>
    <property type="project" value="UniProtKB-EC"/>
</dbReference>
<keyword evidence="5 9" id="KW-0067">ATP-binding</keyword>
<dbReference type="Gene3D" id="2.40.240.10">
    <property type="entry name" value="Ribosomal Protein L25, Chain P"/>
    <property type="match status" value="2"/>
</dbReference>
<dbReference type="PANTHER" id="PTHR43097:SF4">
    <property type="entry name" value="GLUTAMINE--TRNA LIGASE"/>
    <property type="match status" value="1"/>
</dbReference>
<dbReference type="GO" id="GO:0005829">
    <property type="term" value="C:cytosol"/>
    <property type="evidence" value="ECO:0007669"/>
    <property type="project" value="TreeGrafter"/>
</dbReference>
<keyword evidence="3 9" id="KW-0436">Ligase</keyword>
<dbReference type="EMBL" id="HBIE01012410">
    <property type="protein sequence ID" value="CAE0308869.1"/>
    <property type="molecule type" value="Transcribed_RNA"/>
</dbReference>
<evidence type="ECO:0000256" key="5">
    <source>
        <dbReference type="ARBA" id="ARBA00022840"/>
    </source>
</evidence>
<protein>
    <recommendedName>
        <fullName evidence="2">glutamine--tRNA ligase</fullName>
        <ecNumber evidence="2">6.1.1.18</ecNumber>
    </recommendedName>
</protein>
<dbReference type="PANTHER" id="PTHR43097">
    <property type="entry name" value="GLUTAMINE-TRNA LIGASE"/>
    <property type="match status" value="1"/>
</dbReference>
<evidence type="ECO:0000256" key="3">
    <source>
        <dbReference type="ARBA" id="ARBA00022598"/>
    </source>
</evidence>
<evidence type="ECO:0000256" key="4">
    <source>
        <dbReference type="ARBA" id="ARBA00022741"/>
    </source>
</evidence>
<evidence type="ECO:0000256" key="8">
    <source>
        <dbReference type="ARBA" id="ARBA00048270"/>
    </source>
</evidence>
<dbReference type="InterPro" id="IPR007639">
    <property type="entry name" value="Gln-tRNA-synth_Ib_RNA-bd_N"/>
</dbReference>
<feature type="domain" description="Glutaminyl-tRNA synthetase class Ib non-specific RNA-binding" evidence="13">
    <location>
        <begin position="8"/>
        <end position="70"/>
    </location>
</feature>
<gene>
    <name evidence="15" type="ORF">FEHR0123_LOCUS3780</name>
</gene>
<organism evidence="15">
    <name type="scientific">Favella ehrenbergii</name>
    <dbReference type="NCBI Taxonomy" id="182087"/>
    <lineage>
        <taxon>Eukaryota</taxon>
        <taxon>Sar</taxon>
        <taxon>Alveolata</taxon>
        <taxon>Ciliophora</taxon>
        <taxon>Intramacronucleata</taxon>
        <taxon>Spirotrichea</taxon>
        <taxon>Choreotrichia</taxon>
        <taxon>Tintinnida</taxon>
        <taxon>Xystonellidae</taxon>
        <taxon>Favella</taxon>
    </lineage>
</organism>
<dbReference type="GO" id="GO:0005524">
    <property type="term" value="F:ATP binding"/>
    <property type="evidence" value="ECO:0007669"/>
    <property type="project" value="UniProtKB-KW"/>
</dbReference>
<evidence type="ECO:0000259" key="14">
    <source>
        <dbReference type="Pfam" id="PF20974"/>
    </source>
</evidence>
<reference evidence="15" key="1">
    <citation type="submission" date="2021-01" db="EMBL/GenBank/DDBJ databases">
        <authorList>
            <person name="Corre E."/>
            <person name="Pelletier E."/>
            <person name="Niang G."/>
            <person name="Scheremetjew M."/>
            <person name="Finn R."/>
            <person name="Kale V."/>
            <person name="Holt S."/>
            <person name="Cochrane G."/>
            <person name="Meng A."/>
            <person name="Brown T."/>
            <person name="Cohen L."/>
        </authorList>
    </citation>
    <scope>NUCLEOTIDE SEQUENCE</scope>
    <source>
        <strain evidence="15">Fehren 1</strain>
    </source>
</reference>
<evidence type="ECO:0000313" key="15">
    <source>
        <dbReference type="EMBL" id="CAE0308869.1"/>
    </source>
</evidence>
<dbReference type="InterPro" id="IPR004514">
    <property type="entry name" value="Gln-tRNA-synth"/>
</dbReference>